<organism evidence="1 2">
    <name type="scientific">Candidatus Methylumidiphilus alinenensis</name>
    <dbReference type="NCBI Taxonomy" id="2202197"/>
    <lineage>
        <taxon>Bacteria</taxon>
        <taxon>Pseudomonadati</taxon>
        <taxon>Pseudomonadota</taxon>
        <taxon>Gammaproteobacteria</taxon>
        <taxon>Methylococcales</taxon>
        <taxon>Candidatus Methylumidiphilus</taxon>
    </lineage>
</organism>
<dbReference type="AlphaFoldDB" id="A0A2W4SQX9"/>
<evidence type="ECO:0000313" key="2">
    <source>
        <dbReference type="Proteomes" id="UP000249396"/>
    </source>
</evidence>
<reference evidence="1 2" key="1">
    <citation type="journal article" date="2018" name="Aquat. Microb. Ecol.">
        <title>Gammaproteobacterial methanotrophs dominate.</title>
        <authorList>
            <person name="Rissanen A.J."/>
            <person name="Saarenheimo J."/>
            <person name="Tiirola M."/>
            <person name="Peura S."/>
            <person name="Aalto S.L."/>
            <person name="Karvinen A."/>
            <person name="Nykanen H."/>
        </authorList>
    </citation>
    <scope>NUCLEOTIDE SEQUENCE [LARGE SCALE GENOMIC DNA]</scope>
    <source>
        <strain evidence="1">AMbin10</strain>
    </source>
</reference>
<comment type="caution">
    <text evidence="1">The sequence shown here is derived from an EMBL/GenBank/DDBJ whole genome shotgun (WGS) entry which is preliminary data.</text>
</comment>
<dbReference type="Proteomes" id="UP000249396">
    <property type="component" value="Unassembled WGS sequence"/>
</dbReference>
<dbReference type="InterPro" id="IPR021409">
    <property type="entry name" value="DUF3047"/>
</dbReference>
<proteinExistence type="predicted"/>
<protein>
    <recommendedName>
        <fullName evidence="3">DUF3047 domain-containing protein</fullName>
    </recommendedName>
</protein>
<dbReference type="Pfam" id="PF11249">
    <property type="entry name" value="DUF3047"/>
    <property type="match status" value="1"/>
</dbReference>
<gene>
    <name evidence="1" type="ORF">DM484_19425</name>
</gene>
<sequence>MPAPWALNLLPNVDNATRFDLVSDENHVTVLRAVSEAAAATLTHKLHADASANPWLSWRWKVSRMLDSANLEHQEGDDYAARIYVLFDYPVEKLSLADRVKMSLGQSLYGQELPAAALCYVWDNHHPTGLDAWSAYSNRVRMIVVESGPQHAGHWRMEQRDVAADFRAAFGEEAPPIVGIALAADTDNTGENVTAWFGDVGFLGAPPNNQVAAK</sequence>
<dbReference type="EMBL" id="QJPH01000397">
    <property type="protein sequence ID" value="PZN75164.1"/>
    <property type="molecule type" value="Genomic_DNA"/>
</dbReference>
<evidence type="ECO:0000313" key="1">
    <source>
        <dbReference type="EMBL" id="PZN75164.1"/>
    </source>
</evidence>
<accession>A0A2W4SQX9</accession>
<evidence type="ECO:0008006" key="3">
    <source>
        <dbReference type="Google" id="ProtNLM"/>
    </source>
</evidence>
<name>A0A2W4SQX9_9GAMM</name>